<dbReference type="EMBL" id="CAXITT010000049">
    <property type="protein sequence ID" value="CAL1529479.1"/>
    <property type="molecule type" value="Genomic_DNA"/>
</dbReference>
<dbReference type="SUPFAM" id="SSF56436">
    <property type="entry name" value="C-type lectin-like"/>
    <property type="match status" value="1"/>
</dbReference>
<dbReference type="Proteomes" id="UP001497497">
    <property type="component" value="Unassembled WGS sequence"/>
</dbReference>
<gene>
    <name evidence="2" type="ORF">GSLYS_00003634001</name>
</gene>
<dbReference type="PROSITE" id="PS50041">
    <property type="entry name" value="C_TYPE_LECTIN_2"/>
    <property type="match status" value="1"/>
</dbReference>
<name>A0AAV2HAF5_LYMST</name>
<dbReference type="InterPro" id="IPR001304">
    <property type="entry name" value="C-type_lectin-like"/>
</dbReference>
<dbReference type="Pfam" id="PF00059">
    <property type="entry name" value="Lectin_C"/>
    <property type="match status" value="1"/>
</dbReference>
<dbReference type="AlphaFoldDB" id="A0AAV2HAF5"/>
<feature type="domain" description="C-type lectin" evidence="1">
    <location>
        <begin position="16"/>
        <end position="120"/>
    </location>
</feature>
<keyword evidence="3" id="KW-1185">Reference proteome</keyword>
<feature type="non-terminal residue" evidence="2">
    <location>
        <position position="1"/>
    </location>
</feature>
<protein>
    <recommendedName>
        <fullName evidence="1">C-type lectin domain-containing protein</fullName>
    </recommendedName>
</protein>
<dbReference type="Gene3D" id="3.10.100.10">
    <property type="entry name" value="Mannose-Binding Protein A, subunit A"/>
    <property type="match status" value="1"/>
</dbReference>
<reference evidence="2 3" key="1">
    <citation type="submission" date="2024-04" db="EMBL/GenBank/DDBJ databases">
        <authorList>
            <consortium name="Genoscope - CEA"/>
            <person name="William W."/>
        </authorList>
    </citation>
    <scope>NUCLEOTIDE SEQUENCE [LARGE SCALE GENOMIC DNA]</scope>
</reference>
<evidence type="ECO:0000313" key="2">
    <source>
        <dbReference type="EMBL" id="CAL1529479.1"/>
    </source>
</evidence>
<sequence length="120" mass="13498">ESSAVDKCTPPDNALIGTTCYNFHKTKLSWSNAKMACETEEHLLARIESTDHIENIFVNMSSVDKNTDTFPAWIGARSFDVENAFVWEDDGARVVEDVWRNQEPRSRTATREDCAAVDLG</sequence>
<accession>A0AAV2HAF5</accession>
<feature type="non-terminal residue" evidence="2">
    <location>
        <position position="120"/>
    </location>
</feature>
<dbReference type="InterPro" id="IPR016186">
    <property type="entry name" value="C-type_lectin-like/link_sf"/>
</dbReference>
<comment type="caution">
    <text evidence="2">The sequence shown here is derived from an EMBL/GenBank/DDBJ whole genome shotgun (WGS) entry which is preliminary data.</text>
</comment>
<dbReference type="InterPro" id="IPR016187">
    <property type="entry name" value="CTDL_fold"/>
</dbReference>
<proteinExistence type="predicted"/>
<evidence type="ECO:0000259" key="1">
    <source>
        <dbReference type="PROSITE" id="PS50041"/>
    </source>
</evidence>
<organism evidence="2 3">
    <name type="scientific">Lymnaea stagnalis</name>
    <name type="common">Great pond snail</name>
    <name type="synonym">Helix stagnalis</name>
    <dbReference type="NCBI Taxonomy" id="6523"/>
    <lineage>
        <taxon>Eukaryota</taxon>
        <taxon>Metazoa</taxon>
        <taxon>Spiralia</taxon>
        <taxon>Lophotrochozoa</taxon>
        <taxon>Mollusca</taxon>
        <taxon>Gastropoda</taxon>
        <taxon>Heterobranchia</taxon>
        <taxon>Euthyneura</taxon>
        <taxon>Panpulmonata</taxon>
        <taxon>Hygrophila</taxon>
        <taxon>Lymnaeoidea</taxon>
        <taxon>Lymnaeidae</taxon>
        <taxon>Lymnaea</taxon>
    </lineage>
</organism>
<evidence type="ECO:0000313" key="3">
    <source>
        <dbReference type="Proteomes" id="UP001497497"/>
    </source>
</evidence>
<dbReference type="CDD" id="cd00037">
    <property type="entry name" value="CLECT"/>
    <property type="match status" value="1"/>
</dbReference>